<dbReference type="AlphaFoldDB" id="A0A1H5T1B1"/>
<organism evidence="2 3">
    <name type="scientific">Thauera chlorobenzoica</name>
    <dbReference type="NCBI Taxonomy" id="96773"/>
    <lineage>
        <taxon>Bacteria</taxon>
        <taxon>Pseudomonadati</taxon>
        <taxon>Pseudomonadota</taxon>
        <taxon>Betaproteobacteria</taxon>
        <taxon>Rhodocyclales</taxon>
        <taxon>Zoogloeaceae</taxon>
        <taxon>Thauera</taxon>
    </lineage>
</organism>
<name>A0A1H5T1B1_9RHOO</name>
<dbReference type="InterPro" id="IPR038461">
    <property type="entry name" value="Schlafen_AlbA_2_dom_sf"/>
</dbReference>
<dbReference type="GO" id="GO:0003677">
    <property type="term" value="F:DNA binding"/>
    <property type="evidence" value="ECO:0007669"/>
    <property type="project" value="UniProtKB-KW"/>
</dbReference>
<dbReference type="InterPro" id="IPR038475">
    <property type="entry name" value="RecG_C_sf"/>
</dbReference>
<sequence>MEQIFKPLSSSTEVKCIKGVGMNQAALSTLLDGLMVTWENEVVEFKQAGNDYDTDKIGEYFSALSNEANLRGADRAWLVFGVHNKSRTVAGSDYRPEPERLQGLKGQIAQSTEPSITFREIHVLKHPAGRVILFEVPPAPRGIPIAWKGHYYARAGESRAPLGLDKLDEIRQQTLQADWSAQIIADASLADLDETALGKARESFAKKYANRFDATEVMNWPLATFLDRAHATQNGAITRTTLLLLGKPESAWRLSPHPAQLTWKLDGPERAYEHFGPPFLLSTTQLYRRIRNIQLRLLPQDELLPVEVSKYDQKIVLEALHNCIAHQDYTRNGRVVVIEQPDKLIFESEGSFFEGQPEDYLEGNKVPRRYRNPFLAQAMAELNMIDTMGYGIHDMHARQARRYFPMPDYDLSEAGVVRLTIYGSVVDPAYSRLLIQKTELPLVDVLALDRVQKKLPVPDTAAARLRKAGLIEGRKPNLFVSASIAKATASLEDYLRTRGQDDAFYLKLITDYLAMKDGASRADLNKLLLDKLSEALSEKQKAIKISSLLTKLRRKGTIVNVGSDTASCWKLAEK</sequence>
<evidence type="ECO:0000313" key="2">
    <source>
        <dbReference type="EMBL" id="APR04097.1"/>
    </source>
</evidence>
<dbReference type="PANTHER" id="PTHR30595">
    <property type="entry name" value="GLPR-RELATED TRANSCRIPTIONAL REPRESSOR"/>
    <property type="match status" value="1"/>
</dbReference>
<reference evidence="2 3" key="1">
    <citation type="submission" date="2016-12" db="EMBL/GenBank/DDBJ databases">
        <title>Complete genome sequence of Thauera chlorobenzoica, a Betaproteobacterium degrading haloaromatics anaerobically to CO2 and halides.</title>
        <authorList>
            <person name="Goris T."/>
            <person name="Mergelsberg M."/>
            <person name="Boll M."/>
        </authorList>
    </citation>
    <scope>NUCLEOTIDE SEQUENCE [LARGE SCALE GENOMIC DNA]</scope>
    <source>
        <strain evidence="2 3">3CB1</strain>
    </source>
</reference>
<protein>
    <submittedName>
        <fullName evidence="2">DNA-binding protein</fullName>
    </submittedName>
</protein>
<evidence type="ECO:0000259" key="1">
    <source>
        <dbReference type="Pfam" id="PF04326"/>
    </source>
</evidence>
<dbReference type="RefSeq" id="WP_198158994.1">
    <property type="nucleotide sequence ID" value="NZ_CP018839.1"/>
</dbReference>
<dbReference type="STRING" id="96773.Tchl_1238"/>
<accession>A0A1H5T1B1</accession>
<proteinExistence type="predicted"/>
<dbReference type="InterPro" id="IPR007421">
    <property type="entry name" value="Schlafen_AlbA_2_dom"/>
</dbReference>
<keyword evidence="2" id="KW-0238">DNA-binding</keyword>
<dbReference type="Gene3D" id="3.30.950.30">
    <property type="entry name" value="Schlafen, AAA domain"/>
    <property type="match status" value="1"/>
</dbReference>
<dbReference type="Pfam" id="PF04326">
    <property type="entry name" value="SLFN_AlbA_2"/>
    <property type="match status" value="1"/>
</dbReference>
<dbReference type="Pfam" id="PF13749">
    <property type="entry name" value="HATPase_c_4"/>
    <property type="match status" value="1"/>
</dbReference>
<dbReference type="Proteomes" id="UP000185739">
    <property type="component" value="Chromosome"/>
</dbReference>
<dbReference type="PANTHER" id="PTHR30595:SF6">
    <property type="entry name" value="SCHLAFEN ALBA-2 DOMAIN-CONTAINING PROTEIN"/>
    <property type="match status" value="1"/>
</dbReference>
<keyword evidence="3" id="KW-1185">Reference proteome</keyword>
<dbReference type="EMBL" id="CP018839">
    <property type="protein sequence ID" value="APR04097.1"/>
    <property type="molecule type" value="Genomic_DNA"/>
</dbReference>
<feature type="domain" description="Schlafen AlbA-2" evidence="1">
    <location>
        <begin position="39"/>
        <end position="160"/>
    </location>
</feature>
<dbReference type="Gene3D" id="3.30.565.60">
    <property type="match status" value="1"/>
</dbReference>
<dbReference type="KEGG" id="tcl:Tchl_1238"/>
<evidence type="ECO:0000313" key="3">
    <source>
        <dbReference type="Proteomes" id="UP000185739"/>
    </source>
</evidence>
<gene>
    <name evidence="2" type="ORF">Tchl_1238</name>
</gene>